<comment type="caution">
    <text evidence="4">The sequence shown here is derived from an EMBL/GenBank/DDBJ whole genome shotgun (WGS) entry which is preliminary data.</text>
</comment>
<evidence type="ECO:0000256" key="2">
    <source>
        <dbReference type="ARBA" id="ARBA00022490"/>
    </source>
</evidence>
<dbReference type="Pfam" id="PF12754">
    <property type="entry name" value="Get5_N"/>
    <property type="match status" value="1"/>
</dbReference>
<sequence>MAEVAFAKTFLSSLDSRPVKLSADHVEDPKTFPARPPYILPRMSKPMSKPLNLAPGQERSIKVTLKSLRNPPLDIKLTSLPLDTSVLDIKSKVLAQTRIPVAKMKLLLNKKPVSDSKILKELLGDTDTAIEFSVMVIGGAAAIPPEEPEAAPEVKPTGQAAVETEEFWADLKGFLMQRLKDETEAEELSTLFKSSWQSRQSSA</sequence>
<organism evidence="4 5">
    <name type="scientific">Neonectria punicea</name>
    <dbReference type="NCBI Taxonomy" id="979145"/>
    <lineage>
        <taxon>Eukaryota</taxon>
        <taxon>Fungi</taxon>
        <taxon>Dikarya</taxon>
        <taxon>Ascomycota</taxon>
        <taxon>Pezizomycotina</taxon>
        <taxon>Sordariomycetes</taxon>
        <taxon>Hypocreomycetidae</taxon>
        <taxon>Hypocreales</taxon>
        <taxon>Nectriaceae</taxon>
        <taxon>Neonectria</taxon>
    </lineage>
</organism>
<feature type="domain" description="Ubiquitin-like" evidence="3">
    <location>
        <begin position="61"/>
        <end position="139"/>
    </location>
</feature>
<dbReference type="Proteomes" id="UP001498476">
    <property type="component" value="Unassembled WGS sequence"/>
</dbReference>
<protein>
    <recommendedName>
        <fullName evidence="3">Ubiquitin-like domain-containing protein</fullName>
    </recommendedName>
</protein>
<dbReference type="SUPFAM" id="SSF54236">
    <property type="entry name" value="Ubiquitin-like"/>
    <property type="match status" value="1"/>
</dbReference>
<dbReference type="Pfam" id="PF17183">
    <property type="entry name" value="Get5_C"/>
    <property type="match status" value="1"/>
</dbReference>
<dbReference type="EMBL" id="JAZAVJ010000060">
    <property type="protein sequence ID" value="KAK7417142.1"/>
    <property type="molecule type" value="Genomic_DNA"/>
</dbReference>
<dbReference type="InterPro" id="IPR024737">
    <property type="entry name" value="Get5_N"/>
</dbReference>
<comment type="subcellular location">
    <subcellularLocation>
        <location evidence="1">Cytoplasm</location>
        <location evidence="1">Cytosol</location>
    </subcellularLocation>
</comment>
<evidence type="ECO:0000313" key="5">
    <source>
        <dbReference type="Proteomes" id="UP001498476"/>
    </source>
</evidence>
<dbReference type="Gene3D" id="1.10.286.70">
    <property type="entry name" value="Get5 dimerization domain"/>
    <property type="match status" value="1"/>
</dbReference>
<dbReference type="CDD" id="cd17039">
    <property type="entry name" value="Ubl_ubiquitin_like"/>
    <property type="match status" value="1"/>
</dbReference>
<dbReference type="InterPro" id="IPR049256">
    <property type="entry name" value="Get5_C"/>
</dbReference>
<accession>A0ABR1H870</accession>
<keyword evidence="2" id="KW-0963">Cytoplasm</keyword>
<name>A0ABR1H870_9HYPO</name>
<keyword evidence="5" id="KW-1185">Reference proteome</keyword>
<dbReference type="PROSITE" id="PS50053">
    <property type="entry name" value="UBIQUITIN_2"/>
    <property type="match status" value="1"/>
</dbReference>
<dbReference type="PANTHER" id="PTHR46555:SF1">
    <property type="entry name" value="UBIQUITIN-LIKE PROTEIN 4A"/>
    <property type="match status" value="1"/>
</dbReference>
<evidence type="ECO:0000256" key="1">
    <source>
        <dbReference type="ARBA" id="ARBA00004514"/>
    </source>
</evidence>
<evidence type="ECO:0000313" key="4">
    <source>
        <dbReference type="EMBL" id="KAK7417142.1"/>
    </source>
</evidence>
<proteinExistence type="predicted"/>
<dbReference type="InterPro" id="IPR029071">
    <property type="entry name" value="Ubiquitin-like_domsf"/>
</dbReference>
<dbReference type="Gene3D" id="3.10.20.90">
    <property type="entry name" value="Phosphatidylinositol 3-kinase Catalytic Subunit, Chain A, domain 1"/>
    <property type="match status" value="1"/>
</dbReference>
<evidence type="ECO:0000259" key="3">
    <source>
        <dbReference type="PROSITE" id="PS50053"/>
    </source>
</evidence>
<gene>
    <name evidence="4" type="ORF">QQX98_004745</name>
</gene>
<dbReference type="PANTHER" id="PTHR46555">
    <property type="entry name" value="UBIQUITIN-LIKE PROTEIN 4A"/>
    <property type="match status" value="1"/>
</dbReference>
<dbReference type="InterPro" id="IPR000626">
    <property type="entry name" value="Ubiquitin-like_dom"/>
</dbReference>
<dbReference type="InterPro" id="IPR047154">
    <property type="entry name" value="UBL4A-like"/>
</dbReference>
<reference evidence="4 5" key="1">
    <citation type="journal article" date="2025" name="Microbiol. Resour. Announc.">
        <title>Draft genome sequences for Neonectria magnoliae and Neonectria punicea, canker pathogens of Liriodendron tulipifera and Acer saccharum in West Virginia.</title>
        <authorList>
            <person name="Petronek H.M."/>
            <person name="Kasson M.T."/>
            <person name="Metheny A.M."/>
            <person name="Stauder C.M."/>
            <person name="Lovett B."/>
            <person name="Lynch S.C."/>
            <person name="Garnas J.R."/>
            <person name="Kasson L.R."/>
            <person name="Stajich J.E."/>
        </authorList>
    </citation>
    <scope>NUCLEOTIDE SEQUENCE [LARGE SCALE GENOMIC DNA]</scope>
    <source>
        <strain evidence="4 5">NRRL 64653</strain>
    </source>
</reference>